<organism evidence="4 5">
    <name type="scientific">Brevibacillus reuszeri</name>
    <dbReference type="NCBI Taxonomy" id="54915"/>
    <lineage>
        <taxon>Bacteria</taxon>
        <taxon>Bacillati</taxon>
        <taxon>Bacillota</taxon>
        <taxon>Bacilli</taxon>
        <taxon>Bacillales</taxon>
        <taxon>Paenibacillaceae</taxon>
        <taxon>Brevibacillus</taxon>
    </lineage>
</organism>
<dbReference type="Pfam" id="PF02517">
    <property type="entry name" value="Rce1-like"/>
    <property type="match status" value="1"/>
</dbReference>
<feature type="transmembrane region" description="Helical" evidence="1">
    <location>
        <begin position="92"/>
        <end position="116"/>
    </location>
</feature>
<reference evidence="5" key="1">
    <citation type="submission" date="2015-07" db="EMBL/GenBank/DDBJ databases">
        <title>Genome sequencing project for genomic taxonomy and phylogenomics of Bacillus-like bacteria.</title>
        <authorList>
            <person name="Liu B."/>
            <person name="Wang J."/>
            <person name="Zhu Y."/>
            <person name="Liu G."/>
            <person name="Chen Q."/>
            <person name="Chen Z."/>
            <person name="Lan J."/>
            <person name="Che J."/>
            <person name="Ge C."/>
            <person name="Shi H."/>
            <person name="Pan Z."/>
            <person name="Liu X."/>
        </authorList>
    </citation>
    <scope>NUCLEOTIDE SEQUENCE [LARGE SCALE GENOMIC DNA]</scope>
    <source>
        <strain evidence="5">DSM 9887</strain>
    </source>
</reference>
<dbReference type="Proteomes" id="UP000036834">
    <property type="component" value="Unassembled WGS sequence"/>
</dbReference>
<dbReference type="OrthoDB" id="2475912at2"/>
<reference evidence="3 6" key="3">
    <citation type="submission" date="2019-06" db="EMBL/GenBank/DDBJ databases">
        <title>Whole genome shotgun sequence of Brevibacillus reuszeri NBRC 15719.</title>
        <authorList>
            <person name="Hosoyama A."/>
            <person name="Uohara A."/>
            <person name="Ohji S."/>
            <person name="Ichikawa N."/>
        </authorList>
    </citation>
    <scope>NUCLEOTIDE SEQUENCE [LARGE SCALE GENOMIC DNA]</scope>
    <source>
        <strain evidence="3 6">NBRC 15719</strain>
    </source>
</reference>
<keyword evidence="1" id="KW-0472">Membrane</keyword>
<gene>
    <name evidence="4" type="ORF">ADS79_23750</name>
    <name evidence="3" type="ORF">BRE01_11480</name>
</gene>
<protein>
    <submittedName>
        <fullName evidence="4">Membrane-bound metalloprotease</fullName>
    </submittedName>
</protein>
<dbReference type="PATRIC" id="fig|54915.3.peg.3889"/>
<dbReference type="EMBL" id="LGIQ01000009">
    <property type="protein sequence ID" value="KNB71769.1"/>
    <property type="molecule type" value="Genomic_DNA"/>
</dbReference>
<proteinExistence type="predicted"/>
<evidence type="ECO:0000259" key="2">
    <source>
        <dbReference type="Pfam" id="PF02517"/>
    </source>
</evidence>
<dbReference type="GO" id="GO:0080120">
    <property type="term" value="P:CAAX-box protein maturation"/>
    <property type="evidence" value="ECO:0007669"/>
    <property type="project" value="UniProtKB-ARBA"/>
</dbReference>
<evidence type="ECO:0000313" key="4">
    <source>
        <dbReference type="EMBL" id="KNB71769.1"/>
    </source>
</evidence>
<feature type="domain" description="CAAX prenyl protease 2/Lysostaphin resistance protein A-like" evidence="2">
    <location>
        <begin position="132"/>
        <end position="226"/>
    </location>
</feature>
<keyword evidence="1" id="KW-0812">Transmembrane</keyword>
<name>A0A0K9YSR7_9BACL</name>
<keyword evidence="4" id="KW-0378">Hydrolase</keyword>
<evidence type="ECO:0000313" key="3">
    <source>
        <dbReference type="EMBL" id="GED67446.1"/>
    </source>
</evidence>
<keyword evidence="6" id="KW-1185">Reference proteome</keyword>
<evidence type="ECO:0000256" key="1">
    <source>
        <dbReference type="SAM" id="Phobius"/>
    </source>
</evidence>
<dbReference type="InterPro" id="IPR003675">
    <property type="entry name" value="Rce1/LyrA-like_dom"/>
</dbReference>
<feature type="transmembrane region" description="Helical" evidence="1">
    <location>
        <begin position="168"/>
        <end position="186"/>
    </location>
</feature>
<reference evidence="4" key="2">
    <citation type="submission" date="2015-07" db="EMBL/GenBank/DDBJ databases">
        <title>MeaNS - Measles Nucleotide Surveillance Program.</title>
        <authorList>
            <person name="Tran T."/>
            <person name="Druce J."/>
        </authorList>
    </citation>
    <scope>NUCLEOTIDE SEQUENCE</scope>
    <source>
        <strain evidence="4">DSM 9887</strain>
    </source>
</reference>
<dbReference type="GO" id="GO:0008237">
    <property type="term" value="F:metallopeptidase activity"/>
    <property type="evidence" value="ECO:0007669"/>
    <property type="project" value="UniProtKB-KW"/>
</dbReference>
<dbReference type="Proteomes" id="UP000319578">
    <property type="component" value="Unassembled WGS sequence"/>
</dbReference>
<sequence length="281" mass="31855">MWKSILRYMCLNPLLLVVLSILLLLPLIATWGQFITSGFLSESIKVSLLFWPQSTWRFFVQIPGWLIFGTFTLLYLAGMYSLIRRKKLGEAFLIVLAGFILAKTGGFLFQAITGWVSTNQMNPNDLVGKANLLVFATWHNPIWEEVVFRGIPLALLMVVYRKAPFPTGAKWLYLIVPSIIFAIYHVPGHGVGTVFESFLIGVLWALAALRWGLLAPIILHIFADAMQVPLLAQMKNMPLAEIPWLVDYSWLLNSVWTISILLLLLLVPILFLVGWRKSIRS</sequence>
<accession>A0A0K9YSR7</accession>
<feature type="transmembrane region" description="Helical" evidence="1">
    <location>
        <begin position="198"/>
        <end position="223"/>
    </location>
</feature>
<evidence type="ECO:0000313" key="6">
    <source>
        <dbReference type="Proteomes" id="UP000319578"/>
    </source>
</evidence>
<dbReference type="GO" id="GO:0006508">
    <property type="term" value="P:proteolysis"/>
    <property type="evidence" value="ECO:0007669"/>
    <property type="project" value="UniProtKB-KW"/>
</dbReference>
<evidence type="ECO:0000313" key="5">
    <source>
        <dbReference type="Proteomes" id="UP000036834"/>
    </source>
</evidence>
<keyword evidence="1" id="KW-1133">Transmembrane helix</keyword>
<dbReference type="EMBL" id="BJON01000004">
    <property type="protein sequence ID" value="GED67446.1"/>
    <property type="molecule type" value="Genomic_DNA"/>
</dbReference>
<comment type="caution">
    <text evidence="4">The sequence shown here is derived from an EMBL/GenBank/DDBJ whole genome shotgun (WGS) entry which is preliminary data.</text>
</comment>
<dbReference type="AlphaFoldDB" id="A0A0K9YSR7"/>
<keyword evidence="4" id="KW-0645">Protease</keyword>
<feature type="transmembrane region" description="Helical" evidence="1">
    <location>
        <begin position="254"/>
        <end position="275"/>
    </location>
</feature>
<dbReference type="GO" id="GO:0004175">
    <property type="term" value="F:endopeptidase activity"/>
    <property type="evidence" value="ECO:0007669"/>
    <property type="project" value="UniProtKB-ARBA"/>
</dbReference>
<dbReference type="STRING" id="54915.ADS79_23750"/>
<feature type="transmembrane region" description="Helical" evidence="1">
    <location>
        <begin position="58"/>
        <end position="80"/>
    </location>
</feature>
<keyword evidence="4" id="KW-0482">Metalloprotease</keyword>
<dbReference type="RefSeq" id="WP_049740812.1">
    <property type="nucleotide sequence ID" value="NZ_BJON01000004.1"/>
</dbReference>